<protein>
    <submittedName>
        <fullName evidence="1">Uncharacterized protein</fullName>
    </submittedName>
</protein>
<dbReference type="HOGENOM" id="CLU_945391_0_0_6"/>
<evidence type="ECO:0000313" key="1">
    <source>
        <dbReference type="EMBL" id="AFT69681.1"/>
    </source>
</evidence>
<dbReference type="EMBL" id="CP003466">
    <property type="protein sequence ID" value="AFT69681.1"/>
    <property type="molecule type" value="Genomic_DNA"/>
</dbReference>
<dbReference type="Proteomes" id="UP000006286">
    <property type="component" value="Chromosome"/>
</dbReference>
<sequence length="294" mass="31928">MDKMNYIKLALSITLLLPLLWGCGSDSRSNAGGGDVVQPEPEPGLDISDVELTAEEKALLATIEDNIQAHRYAAATTDIVALLEAHPGSEQIKRLYSDVLAMQSGMAPSDFAVKVGAVPIQVADENGDMIEVFASTALKDILIEQAAVEDSDDYQVRFLNGRQALRLRLEGKTVSELPTREQADIGVMASIHATRLAYAAVGGAAELEYLEEHPEELESTVAGHLPEVEQELVETLKVVVETSEAVHQHYPIRELDENPVGMSMAKNAFANTMLDDGALSTEEMVDLYDFAYGR</sequence>
<dbReference type="PATRIC" id="fig|930169.3.peg.1373"/>
<name>K0CDM7_ALCDB</name>
<evidence type="ECO:0000313" key="2">
    <source>
        <dbReference type="Proteomes" id="UP000006286"/>
    </source>
</evidence>
<accession>K0CDM7</accession>
<reference evidence="1 2" key="1">
    <citation type="journal article" date="2012" name="J. Bacteriol.">
        <title>Complete genome sequence of Alcanivorax dieselolei type strain B5.</title>
        <authorList>
            <person name="Lai Q."/>
            <person name="Li W."/>
            <person name="Shao Z."/>
        </authorList>
    </citation>
    <scope>NUCLEOTIDE SEQUENCE [LARGE SCALE GENOMIC DNA]</scope>
    <source>
        <strain evidence="2">DSM 16502 / CGMCC 1.3690 / B-5</strain>
    </source>
</reference>
<keyword evidence="2" id="KW-1185">Reference proteome</keyword>
<dbReference type="KEGG" id="adi:B5T_01399"/>
<dbReference type="AlphaFoldDB" id="K0CDM7"/>
<proteinExistence type="predicted"/>
<gene>
    <name evidence="1" type="ordered locus">B5T_01399</name>
</gene>
<organism evidence="1 2">
    <name type="scientific">Alcanivorax dieselolei (strain DSM 16502 / CGMCC 1.3690 / MCCC 1A00001 / B-5)</name>
    <name type="common">Alloalcanivorax dieselolei</name>
    <dbReference type="NCBI Taxonomy" id="930169"/>
    <lineage>
        <taxon>Bacteria</taxon>
        <taxon>Pseudomonadati</taxon>
        <taxon>Pseudomonadota</taxon>
        <taxon>Gammaproteobacteria</taxon>
        <taxon>Oceanospirillales</taxon>
        <taxon>Alcanivoracaceae</taxon>
        <taxon>Alloalcanivorax</taxon>
    </lineage>
</organism>